<reference evidence="2" key="1">
    <citation type="submission" date="2021-02" db="EMBL/GenBank/DDBJ databases">
        <authorList>
            <person name="Nowell W R."/>
        </authorList>
    </citation>
    <scope>NUCLEOTIDE SEQUENCE</scope>
</reference>
<gene>
    <name evidence="2" type="ORF">VCS650_LOCUS35511</name>
</gene>
<dbReference type="OrthoDB" id="10309192at2759"/>
<keyword evidence="1" id="KW-0472">Membrane</keyword>
<organism evidence="2 3">
    <name type="scientific">Adineta steineri</name>
    <dbReference type="NCBI Taxonomy" id="433720"/>
    <lineage>
        <taxon>Eukaryota</taxon>
        <taxon>Metazoa</taxon>
        <taxon>Spiralia</taxon>
        <taxon>Gnathifera</taxon>
        <taxon>Rotifera</taxon>
        <taxon>Eurotatoria</taxon>
        <taxon>Bdelloidea</taxon>
        <taxon>Adinetida</taxon>
        <taxon>Adinetidae</taxon>
        <taxon>Adineta</taxon>
    </lineage>
</organism>
<accession>A0A815JJ52</accession>
<sequence length="99" mass="11433">MFTLMHFIRSLLCTSSNNSSIMTSQSEILSNTIVNENINYSLVGNYNNGSTKRMLKDIIYELKLLNEQMQRLNSFHEIQFFSIMGMAYGVILVLLMKKI</sequence>
<keyword evidence="1" id="KW-0812">Transmembrane</keyword>
<name>A0A815JJ52_9BILA</name>
<dbReference type="EMBL" id="CAJNON010000809">
    <property type="protein sequence ID" value="CAF1382977.1"/>
    <property type="molecule type" value="Genomic_DNA"/>
</dbReference>
<evidence type="ECO:0000313" key="2">
    <source>
        <dbReference type="EMBL" id="CAF1382977.1"/>
    </source>
</evidence>
<proteinExistence type="predicted"/>
<comment type="caution">
    <text evidence="2">The sequence shown here is derived from an EMBL/GenBank/DDBJ whole genome shotgun (WGS) entry which is preliminary data.</text>
</comment>
<dbReference type="Proteomes" id="UP000663891">
    <property type="component" value="Unassembled WGS sequence"/>
</dbReference>
<keyword evidence="1" id="KW-1133">Transmembrane helix</keyword>
<evidence type="ECO:0000313" key="3">
    <source>
        <dbReference type="Proteomes" id="UP000663891"/>
    </source>
</evidence>
<dbReference type="AlphaFoldDB" id="A0A815JJ52"/>
<evidence type="ECO:0000256" key="1">
    <source>
        <dbReference type="SAM" id="Phobius"/>
    </source>
</evidence>
<protein>
    <submittedName>
        <fullName evidence="2">Uncharacterized protein</fullName>
    </submittedName>
</protein>
<feature type="transmembrane region" description="Helical" evidence="1">
    <location>
        <begin position="78"/>
        <end position="96"/>
    </location>
</feature>